<dbReference type="EMBL" id="BLZH01000001">
    <property type="protein sequence ID" value="GFP51853.1"/>
    <property type="molecule type" value="Genomic_DNA"/>
</dbReference>
<accession>A0A6V8QMZ6</accession>
<comment type="caution">
    <text evidence="2">The sequence shown here is derived from an EMBL/GenBank/DDBJ whole genome shotgun (WGS) entry which is preliminary data.</text>
</comment>
<evidence type="ECO:0000313" key="2">
    <source>
        <dbReference type="EMBL" id="GFP51853.1"/>
    </source>
</evidence>
<dbReference type="InterPro" id="IPR044862">
    <property type="entry name" value="Pro_4_hyd_alph_FE2OG_OXY"/>
</dbReference>
<dbReference type="OrthoDB" id="4891205at2759"/>
<evidence type="ECO:0000259" key="1">
    <source>
        <dbReference type="Pfam" id="PF13640"/>
    </source>
</evidence>
<name>A0A6V8QMZ6_TRIAP</name>
<dbReference type="PANTHER" id="PTHR33099:SF7">
    <property type="entry name" value="MYND-TYPE DOMAIN-CONTAINING PROTEIN"/>
    <property type="match status" value="1"/>
</dbReference>
<proteinExistence type="predicted"/>
<dbReference type="PANTHER" id="PTHR33099">
    <property type="entry name" value="FE2OG DIOXYGENASE DOMAIN-CONTAINING PROTEIN"/>
    <property type="match status" value="1"/>
</dbReference>
<feature type="domain" description="Prolyl 4-hydroxylase alpha subunit Fe(2+) 2OG dioxygenase" evidence="1">
    <location>
        <begin position="157"/>
        <end position="242"/>
    </location>
</feature>
<evidence type="ECO:0000313" key="3">
    <source>
        <dbReference type="Proteomes" id="UP000517252"/>
    </source>
</evidence>
<dbReference type="Gene3D" id="2.60.120.620">
    <property type="entry name" value="q2cbj1_9rhob like domain"/>
    <property type="match status" value="1"/>
</dbReference>
<sequence>MPAAENNLARPSSAVGTLEWRDEESDAGNLDTDAYRVGLKEDLLSALSAIQTSGSFASFGVLPQPPPVDLFVNDVGDISLPLSEFQACQLIAKARQAPYGKGSATIVDTTVRNTWELDAGQFTFRNPDWPGFIRDLCARVALDLGINEPITAQIYKMLIYEKGAMFKAHTDTEKIPGMFGTLVICLPSMHQGGEVVLKHCGEKKVFRTSEVSQSFASWYSDVSQSHEVLPVTSGFRWVLTYNLALDLTGPGPSASLPRFETPALRRTLKQWLSVAGASRERNCVYHVLDHDYTEANISLKALKARDFAQVHVLKEISSELAVDVFLRYAKYSHYDYDDDESNYHNLDEVFETKYAVKTLVDLEGNVVTQGLHLNEDDILQENCFENLEAEEEYEGFMGNSGPTATHWYRVMAVVIVPRDSLVSFFNSYDHSWYSSPQKNLKAQIRYLARTCLQPQAPESAVNALVKLSRQAWNNCDKTTNSFMAQEPSINGDGIRDVLVAAIQHGKYTFFEEAADYHQGFLPLDFFVWMRQWLSTGSSVTDGRFHAVRKGIYSAISSYPYFADQFRAITNFVPIPNDSLASDTGAAPNYILDWAREKLHFCLDACASKSLGCEDGPAMVDLALYFNDCSTFLSQIVAPRIDQRHDATAFYLAFLARLRQQSTKGILPMKSTMQLYQTKARSFITLADFTQFHSDARVQATPAKRASYGEQAQRFDRRTAISYEVLADFFSAIVQSSTEADDLVAPFVSKLVANAYQLPAVEFHALWLPFLRCLIPILASNAIPLDTPYCHQLFSALLQAYLDGYVGHEPTKDRNLVLRGVDCSCSDCESLNAFLASPTQRVGFFAVNKQRRGHLHRGLDSCGVDCTHETRRSGSPQTLVVTKTFQHNKKMRLDWKSRFMLVEGQIRQFKQGHLSLLLGPNYATIVNMAHLSTSELAQGQSPPVISASPRTTTQPRRPLQAISSVAGVNRKFSSTETDIIDLTRE</sequence>
<dbReference type="Proteomes" id="UP000517252">
    <property type="component" value="Unassembled WGS sequence"/>
</dbReference>
<protein>
    <recommendedName>
        <fullName evidence="1">Prolyl 4-hydroxylase alpha subunit Fe(2+) 2OG dioxygenase domain-containing protein</fullName>
    </recommendedName>
</protein>
<organism evidence="2 3">
    <name type="scientific">Trichoderma asperellum</name>
    <name type="common">Filamentous fungus</name>
    <dbReference type="NCBI Taxonomy" id="101201"/>
    <lineage>
        <taxon>Eukaryota</taxon>
        <taxon>Fungi</taxon>
        <taxon>Dikarya</taxon>
        <taxon>Ascomycota</taxon>
        <taxon>Pezizomycotina</taxon>
        <taxon>Sordariomycetes</taxon>
        <taxon>Hypocreomycetidae</taxon>
        <taxon>Hypocreales</taxon>
        <taxon>Hypocreaceae</taxon>
        <taxon>Trichoderma</taxon>
    </lineage>
</organism>
<dbReference type="AlphaFoldDB" id="A0A6V8QMZ6"/>
<reference evidence="2 3" key="1">
    <citation type="submission" date="2020-07" db="EMBL/GenBank/DDBJ databases">
        <title>Trichoderma asperellum IC-1 whole genome shotgun sequence.</title>
        <authorList>
            <person name="Kanamasa S."/>
            <person name="Takahashi H."/>
        </authorList>
    </citation>
    <scope>NUCLEOTIDE SEQUENCE [LARGE SCALE GENOMIC DNA]</scope>
    <source>
        <strain evidence="2 3">IC-1</strain>
    </source>
</reference>
<dbReference type="Pfam" id="PF13640">
    <property type="entry name" value="2OG-FeII_Oxy_3"/>
    <property type="match status" value="1"/>
</dbReference>
<gene>
    <name evidence="2" type="ORF">TASIC1_0001000500</name>
</gene>